<dbReference type="CDD" id="cd02659">
    <property type="entry name" value="peptidase_C19C"/>
    <property type="match status" value="1"/>
</dbReference>
<feature type="domain" description="USP" evidence="9">
    <location>
        <begin position="230"/>
        <end position="552"/>
    </location>
</feature>
<dbReference type="FunFam" id="2.60.210.10:FF:000011">
    <property type="entry name" value="Ubiquitin carboxyl-terminal hydrolase 7"/>
    <property type="match status" value="1"/>
</dbReference>
<dbReference type="InterPro" id="IPR029346">
    <property type="entry name" value="USP_C"/>
</dbReference>
<name>A0A0A1T7E8_9HYPO</name>
<dbReference type="InterPro" id="IPR050164">
    <property type="entry name" value="Peptidase_C19"/>
</dbReference>
<dbReference type="PANTHER" id="PTHR24006:SF644">
    <property type="entry name" value="UBIQUITIN CARBOXYL-TERMINAL HYDROLASE 7"/>
    <property type="match status" value="1"/>
</dbReference>
<dbReference type="GO" id="GO:0005829">
    <property type="term" value="C:cytosol"/>
    <property type="evidence" value="ECO:0007669"/>
    <property type="project" value="TreeGrafter"/>
</dbReference>
<dbReference type="InterPro" id="IPR028889">
    <property type="entry name" value="USP"/>
</dbReference>
<evidence type="ECO:0000256" key="7">
    <source>
        <dbReference type="ARBA" id="ARBA00022807"/>
    </source>
</evidence>
<dbReference type="InterPro" id="IPR024729">
    <property type="entry name" value="USP7_ICP0-binding_dom"/>
</dbReference>
<evidence type="ECO:0000256" key="2">
    <source>
        <dbReference type="ARBA" id="ARBA00009085"/>
    </source>
</evidence>
<dbReference type="GO" id="GO:0031647">
    <property type="term" value="P:regulation of protein stability"/>
    <property type="evidence" value="ECO:0007669"/>
    <property type="project" value="TreeGrafter"/>
</dbReference>
<dbReference type="Gene3D" id="3.10.20.90">
    <property type="entry name" value="Phosphatidylinositol 3-kinase Catalytic Subunit, Chain A, domain 1"/>
    <property type="match status" value="2"/>
</dbReference>
<dbReference type="PANTHER" id="PTHR24006">
    <property type="entry name" value="UBIQUITIN CARBOXYL-TERMINAL HYDROLASE"/>
    <property type="match status" value="1"/>
</dbReference>
<dbReference type="PROSITE" id="PS00972">
    <property type="entry name" value="USP_1"/>
    <property type="match status" value="1"/>
</dbReference>
<protein>
    <recommendedName>
        <fullName evidence="3">ubiquitinyl hydrolase 1</fullName>
        <ecNumber evidence="3">3.4.19.12</ecNumber>
    </recommendedName>
</protein>
<dbReference type="Pfam" id="PF12436">
    <property type="entry name" value="USP7_ICP0_bdg"/>
    <property type="match status" value="1"/>
</dbReference>
<keyword evidence="4" id="KW-0645">Protease</keyword>
<organism evidence="10 11">
    <name type="scientific">[Torrubiella] hemipterigena</name>
    <dbReference type="NCBI Taxonomy" id="1531966"/>
    <lineage>
        <taxon>Eukaryota</taxon>
        <taxon>Fungi</taxon>
        <taxon>Dikarya</taxon>
        <taxon>Ascomycota</taxon>
        <taxon>Pezizomycotina</taxon>
        <taxon>Sordariomycetes</taxon>
        <taxon>Hypocreomycetidae</taxon>
        <taxon>Hypocreales</taxon>
        <taxon>Clavicipitaceae</taxon>
        <taxon>Clavicipitaceae incertae sedis</taxon>
        <taxon>'Torrubiella' clade</taxon>
    </lineage>
</organism>
<comment type="catalytic activity">
    <reaction evidence="1">
        <text>Thiol-dependent hydrolysis of ester, thioester, amide, peptide and isopeptide bonds formed by the C-terminal Gly of ubiquitin (a 76-residue protein attached to proteins as an intracellular targeting signal).</text>
        <dbReference type="EC" id="3.4.19.12"/>
    </reaction>
</comment>
<dbReference type="GO" id="GO:0006508">
    <property type="term" value="P:proteolysis"/>
    <property type="evidence" value="ECO:0007669"/>
    <property type="project" value="UniProtKB-KW"/>
</dbReference>
<dbReference type="InterPro" id="IPR001394">
    <property type="entry name" value="Peptidase_C19_UCH"/>
</dbReference>
<evidence type="ECO:0000259" key="9">
    <source>
        <dbReference type="PROSITE" id="PS50235"/>
    </source>
</evidence>
<proteinExistence type="inferred from homology"/>
<sequence length="1156" mass="133320">MSYNMPSPNEMVVDTDEYLDDVDGPDAEPVAIINPDNLEAESEPASDKPLATDHEAMKELVLAPLIDEPKILSDFQYTWTVENWRGLAKKEHGPVFEAGGYPWRILLFPQGNNTDHCSVYLEHGFDADAVPEGWSCCVQFALVLYNPNDPSLYVNHSAHHRFTKEEGDWGFTRFVEHRRMFNVPWEGSSRPLCENESVTITAYLRFVEDETGVLWHNFINYDSKKETGFVGLKNQGATCYLNSLLQSLYFTNIFRQAVYDIPTEHEDTTQNSVYALQRLFYQLQTSEHAVGTNELTKAFGWDTRQIFEQQDVQELSRKLMEILENKVKGTKGEGVVPGIFIGKCKTYISCINVDYESSRVEEFQDIQLKVSGNKDLHSSFEYYIQVEKMDGENQYFAGDEHKLQDANKGAIFTSLPDVLHLQLMRFEYDIERDMMTKVNDRHEFPEAFDGAAYLSDDADKSESWEYQLHGVLVHSGDQNAGHYYAFIKPSKDGWFYKYDDDKVTRATMREVLEENYGGAYVPPASLQARGPAAKKSQIMRTNNAYMLVYIRKSRVDKILNTVEMEDIPLHLRNRFDEENAAREARRKEQREAHLYMTAKVVTNQTFQSYGGTDLCKFDGTADNDEDPPLHYRLLRTMVVDDFVKQIATDIGQDPRRIRLWLMVNRQNKTVRPDQPIMDTRLTVEEVYARSAAQRDVSLRVWVEIATEMNADGDAVWASYQNASSNPAKEENILLFLKYFDVENQTLNGVTHVYLGKDKKVEDLTPVIHKAMGWSENSRPLLLWEEIKPNMIEPIKPRFTLKMAELQDGDIICFQRAPEAENASQQMQRDDIPAETVVDAREYYDFLEHRRTVRFLPHPTRCDQEQYPLFDLVLSSKINYDTLAEKVGAHLNIPSTHLRLWTVNSVTLSPKAPVRRGTNPTLRQILNAMSTNVLSSTQRNDSFFFEVLDMTLAELDTKKSIKLTWLTEGITKEDQFDLLVPRTGTIDDLVSELVKKAQISDEAEGGRIRVYETSSNKFYREPAREHPVLNLNEYTQIYAERVPEDELTVDESNYIQAFHFQNDVNRVHGVPFKFMLIEGEKFVDTKKRIEKRTGLKGKLFEKIKFAVVRRANYTKPRYLEDDDELWTMAASTDDYLGLDHVDRSRPARNGTGDLFLR</sequence>
<dbReference type="InterPro" id="IPR038765">
    <property type="entry name" value="Papain-like_cys_pep_sf"/>
</dbReference>
<dbReference type="EC" id="3.4.19.12" evidence="3"/>
<dbReference type="Proteomes" id="UP000039046">
    <property type="component" value="Unassembled WGS sequence"/>
</dbReference>
<accession>A0A0A1T7E8</accession>
<dbReference type="GO" id="GO:0005634">
    <property type="term" value="C:nucleus"/>
    <property type="evidence" value="ECO:0007669"/>
    <property type="project" value="TreeGrafter"/>
</dbReference>
<dbReference type="PROSITE" id="PS50144">
    <property type="entry name" value="MATH"/>
    <property type="match status" value="1"/>
</dbReference>
<dbReference type="Pfam" id="PF14533">
    <property type="entry name" value="USP7_C2"/>
    <property type="match status" value="1"/>
</dbReference>
<dbReference type="GO" id="GO:0016579">
    <property type="term" value="P:protein deubiquitination"/>
    <property type="evidence" value="ECO:0007669"/>
    <property type="project" value="InterPro"/>
</dbReference>
<dbReference type="PROSITE" id="PS00973">
    <property type="entry name" value="USP_2"/>
    <property type="match status" value="1"/>
</dbReference>
<evidence type="ECO:0000259" key="8">
    <source>
        <dbReference type="PROSITE" id="PS50144"/>
    </source>
</evidence>
<evidence type="ECO:0000313" key="11">
    <source>
        <dbReference type="Proteomes" id="UP000039046"/>
    </source>
</evidence>
<comment type="similarity">
    <text evidence="2">Belongs to the peptidase C19 family.</text>
</comment>
<dbReference type="OrthoDB" id="289038at2759"/>
<dbReference type="PROSITE" id="PS50235">
    <property type="entry name" value="USP_3"/>
    <property type="match status" value="1"/>
</dbReference>
<dbReference type="HOGENOM" id="CLU_003532_2_1_1"/>
<dbReference type="SMART" id="SM00061">
    <property type="entry name" value="MATH"/>
    <property type="match status" value="1"/>
</dbReference>
<dbReference type="Pfam" id="PF22486">
    <property type="entry name" value="MATH_2"/>
    <property type="match status" value="1"/>
</dbReference>
<dbReference type="AlphaFoldDB" id="A0A0A1T7E8"/>
<evidence type="ECO:0000313" key="10">
    <source>
        <dbReference type="EMBL" id="CEJ81269.1"/>
    </source>
</evidence>
<dbReference type="InterPro" id="IPR018200">
    <property type="entry name" value="USP_CS"/>
</dbReference>
<dbReference type="InterPro" id="IPR008974">
    <property type="entry name" value="TRAF-like"/>
</dbReference>
<dbReference type="SUPFAM" id="SSF49599">
    <property type="entry name" value="TRAF domain-like"/>
    <property type="match status" value="1"/>
</dbReference>
<reference evidence="10 11" key="1">
    <citation type="journal article" date="2015" name="Genome Announc.">
        <title>Draft Genome Sequence and Gene Annotation of the Entomopathogenic Fungus Verticillium hemipterigenum.</title>
        <authorList>
            <person name="Horn F."/>
            <person name="Habel A."/>
            <person name="Scharf D.H."/>
            <person name="Dworschak J."/>
            <person name="Brakhage A.A."/>
            <person name="Guthke R."/>
            <person name="Hertweck C."/>
            <person name="Linde J."/>
        </authorList>
    </citation>
    <scope>NUCLEOTIDE SEQUENCE [LARGE SCALE GENOMIC DNA]</scope>
</reference>
<dbReference type="InterPro" id="IPR002083">
    <property type="entry name" value="MATH/TRAF_dom"/>
</dbReference>
<dbReference type="GO" id="GO:0004843">
    <property type="term" value="F:cysteine-type deubiquitinase activity"/>
    <property type="evidence" value="ECO:0007669"/>
    <property type="project" value="UniProtKB-EC"/>
</dbReference>
<keyword evidence="5" id="KW-0833">Ubl conjugation pathway</keyword>
<evidence type="ECO:0000256" key="3">
    <source>
        <dbReference type="ARBA" id="ARBA00012759"/>
    </source>
</evidence>
<dbReference type="EMBL" id="CDHN01000001">
    <property type="protein sequence ID" value="CEJ81269.1"/>
    <property type="molecule type" value="Genomic_DNA"/>
</dbReference>
<dbReference type="Gene3D" id="3.90.70.10">
    <property type="entry name" value="Cysteine proteinases"/>
    <property type="match status" value="1"/>
</dbReference>
<keyword evidence="11" id="KW-1185">Reference proteome</keyword>
<dbReference type="Gene3D" id="2.60.210.10">
    <property type="entry name" value="Apoptosis, Tumor Necrosis Factor Receptor Associated Protein 2, Chain A"/>
    <property type="match status" value="1"/>
</dbReference>
<evidence type="ECO:0000256" key="5">
    <source>
        <dbReference type="ARBA" id="ARBA00022786"/>
    </source>
</evidence>
<feature type="domain" description="MATH" evidence="8">
    <location>
        <begin position="74"/>
        <end position="204"/>
    </location>
</feature>
<evidence type="ECO:0000256" key="4">
    <source>
        <dbReference type="ARBA" id="ARBA00022670"/>
    </source>
</evidence>
<keyword evidence="6 10" id="KW-0378">Hydrolase</keyword>
<evidence type="ECO:0000256" key="6">
    <source>
        <dbReference type="ARBA" id="ARBA00022801"/>
    </source>
</evidence>
<dbReference type="SUPFAM" id="SSF54001">
    <property type="entry name" value="Cysteine proteinases"/>
    <property type="match status" value="1"/>
</dbReference>
<evidence type="ECO:0000256" key="1">
    <source>
        <dbReference type="ARBA" id="ARBA00000707"/>
    </source>
</evidence>
<dbReference type="Pfam" id="PF00443">
    <property type="entry name" value="UCH"/>
    <property type="match status" value="1"/>
</dbReference>
<gene>
    <name evidence="10" type="ORF">VHEMI01408</name>
</gene>
<dbReference type="STRING" id="1531966.A0A0A1T7E8"/>
<keyword evidence="7" id="KW-0788">Thiol protease</keyword>